<evidence type="ECO:0000256" key="3">
    <source>
        <dbReference type="ARBA" id="ARBA00023002"/>
    </source>
</evidence>
<keyword evidence="2" id="KW-0479">Metal-binding</keyword>
<keyword evidence="4" id="KW-0408">Iron</keyword>
<dbReference type="PANTHER" id="PTHR21266">
    <property type="entry name" value="IRON-SULFUR DOMAIN CONTAINING PROTEIN"/>
    <property type="match status" value="1"/>
</dbReference>
<evidence type="ECO:0000313" key="8">
    <source>
        <dbReference type="Proteomes" id="UP001107961"/>
    </source>
</evidence>
<dbReference type="PROSITE" id="PS51296">
    <property type="entry name" value="RIESKE"/>
    <property type="match status" value="1"/>
</dbReference>
<feature type="domain" description="Rieske" evidence="6">
    <location>
        <begin position="22"/>
        <end position="126"/>
    </location>
</feature>
<dbReference type="SUPFAM" id="SSF50022">
    <property type="entry name" value="ISP domain"/>
    <property type="match status" value="1"/>
</dbReference>
<sequence length="346" mass="39543">MNCREQLNQQEFTLEPALLNDWHVVAASDEVTEGNLIPSTLFERDLVIWRDSSGQAHVWEDLCIHRGARLSKGFIASDRVVCPYHGWNYDGTAQCRLIPASPGETPMKKAKAISHHVKEAYGFIWTSLGEPEHDIPDFPEWNDDSYKKVVCGPYRFKSGYRAVENFIDPTHFPFVHAGVNGLMDDPDPIGAYDVWEENGGLASSEVQVTQPYGDPRNVPVTAFYAYKCLRPLVAYFKKRVLITDPDRAHEGNPNDRFCTYLTAQQVSETESIVRICCAMNFNPMPTDDEVRQRQDLVYAQDSDIVDTQRPERIPTDLRQELHHRTDLLGMKYRSWLQKMGVQYGTV</sequence>
<evidence type="ECO:0000256" key="4">
    <source>
        <dbReference type="ARBA" id="ARBA00023004"/>
    </source>
</evidence>
<proteinExistence type="predicted"/>
<dbReference type="CDD" id="cd03469">
    <property type="entry name" value="Rieske_RO_Alpha_N"/>
    <property type="match status" value="1"/>
</dbReference>
<dbReference type="PROSITE" id="PS00570">
    <property type="entry name" value="RING_HYDROXYL_ALPHA"/>
    <property type="match status" value="1"/>
</dbReference>
<keyword evidence="5" id="KW-0411">Iron-sulfur</keyword>
<dbReference type="GO" id="GO:0051537">
    <property type="term" value="F:2 iron, 2 sulfur cluster binding"/>
    <property type="evidence" value="ECO:0007669"/>
    <property type="project" value="UniProtKB-KW"/>
</dbReference>
<dbReference type="Gene3D" id="2.102.10.10">
    <property type="entry name" value="Rieske [2Fe-2S] iron-sulphur domain"/>
    <property type="match status" value="1"/>
</dbReference>
<dbReference type="InterPro" id="IPR044043">
    <property type="entry name" value="VanA_C_cat"/>
</dbReference>
<dbReference type="EMBL" id="JAJVKT010000002">
    <property type="protein sequence ID" value="MCE7507452.1"/>
    <property type="molecule type" value="Genomic_DNA"/>
</dbReference>
<keyword evidence="7" id="KW-0223">Dioxygenase</keyword>
<dbReference type="InterPro" id="IPR015881">
    <property type="entry name" value="ARHD_Rieske_2Fe_2S"/>
</dbReference>
<dbReference type="AlphaFoldDB" id="A0A9Q3ZGL8"/>
<keyword evidence="8" id="KW-1185">Reference proteome</keyword>
<evidence type="ECO:0000256" key="5">
    <source>
        <dbReference type="ARBA" id="ARBA00023014"/>
    </source>
</evidence>
<gene>
    <name evidence="7" type="ORF">LZG35_02300</name>
</gene>
<keyword evidence="3" id="KW-0560">Oxidoreductase</keyword>
<dbReference type="RefSeq" id="WP_233924816.1">
    <property type="nucleotide sequence ID" value="NZ_JAJVKT010000002.1"/>
</dbReference>
<dbReference type="InterPro" id="IPR017941">
    <property type="entry name" value="Rieske_2Fe-2S"/>
</dbReference>
<comment type="caution">
    <text evidence="7">The sequence shown here is derived from an EMBL/GenBank/DDBJ whole genome shotgun (WGS) entry which is preliminary data.</text>
</comment>
<organism evidence="7 8">
    <name type="scientific">Alloalcanivorax xenomutans</name>
    <dbReference type="NCBI Taxonomy" id="1094342"/>
    <lineage>
        <taxon>Bacteria</taxon>
        <taxon>Pseudomonadati</taxon>
        <taxon>Pseudomonadota</taxon>
        <taxon>Gammaproteobacteria</taxon>
        <taxon>Oceanospirillales</taxon>
        <taxon>Alcanivoracaceae</taxon>
        <taxon>Alloalcanivorax</taxon>
    </lineage>
</organism>
<dbReference type="GO" id="GO:0051213">
    <property type="term" value="F:dioxygenase activity"/>
    <property type="evidence" value="ECO:0007669"/>
    <property type="project" value="UniProtKB-KW"/>
</dbReference>
<dbReference type="Pfam" id="PF00355">
    <property type="entry name" value="Rieske"/>
    <property type="match status" value="1"/>
</dbReference>
<protein>
    <submittedName>
        <fullName evidence="7">Aromatic ring-hydroxylating dioxygenase subunit alpha</fullName>
    </submittedName>
</protein>
<dbReference type="PANTHER" id="PTHR21266:SF60">
    <property type="entry name" value="3-KETOSTEROID-9-ALPHA-MONOOXYGENASE, OXYGENASE COMPONENT"/>
    <property type="match status" value="1"/>
</dbReference>
<dbReference type="Pfam" id="PF19112">
    <property type="entry name" value="VanA_C"/>
    <property type="match status" value="1"/>
</dbReference>
<keyword evidence="1" id="KW-0001">2Fe-2S</keyword>
<evidence type="ECO:0000256" key="2">
    <source>
        <dbReference type="ARBA" id="ARBA00022723"/>
    </source>
</evidence>
<accession>A0A9Q3ZGL8</accession>
<name>A0A9Q3ZGL8_9GAMM</name>
<dbReference type="SUPFAM" id="SSF55961">
    <property type="entry name" value="Bet v1-like"/>
    <property type="match status" value="1"/>
</dbReference>
<evidence type="ECO:0000259" key="6">
    <source>
        <dbReference type="PROSITE" id="PS51296"/>
    </source>
</evidence>
<dbReference type="Proteomes" id="UP001107961">
    <property type="component" value="Unassembled WGS sequence"/>
</dbReference>
<evidence type="ECO:0000256" key="1">
    <source>
        <dbReference type="ARBA" id="ARBA00022714"/>
    </source>
</evidence>
<dbReference type="InterPro" id="IPR050584">
    <property type="entry name" value="Cholesterol_7-desaturase"/>
</dbReference>
<dbReference type="InterPro" id="IPR036922">
    <property type="entry name" value="Rieske_2Fe-2S_sf"/>
</dbReference>
<dbReference type="Gene3D" id="3.90.380.10">
    <property type="entry name" value="Naphthalene 1,2-dioxygenase Alpha Subunit, Chain A, domain 1"/>
    <property type="match status" value="1"/>
</dbReference>
<reference evidence="7" key="1">
    <citation type="submission" date="2022-01" db="EMBL/GenBank/DDBJ databases">
        <authorList>
            <person name="Karlyshev A.V."/>
            <person name="Jaspars M."/>
        </authorList>
    </citation>
    <scope>NUCLEOTIDE SEQUENCE</scope>
    <source>
        <strain evidence="7">AGSA3-2</strain>
    </source>
</reference>
<dbReference type="GO" id="GO:0005506">
    <property type="term" value="F:iron ion binding"/>
    <property type="evidence" value="ECO:0007669"/>
    <property type="project" value="InterPro"/>
</dbReference>
<evidence type="ECO:0000313" key="7">
    <source>
        <dbReference type="EMBL" id="MCE7507452.1"/>
    </source>
</evidence>